<dbReference type="PANTHER" id="PTHR19848:SF8">
    <property type="entry name" value="F-BOX AND WD REPEAT DOMAIN CONTAINING 7"/>
    <property type="match status" value="1"/>
</dbReference>
<evidence type="ECO:0000313" key="4">
    <source>
        <dbReference type="EMBL" id="KIP09232.1"/>
    </source>
</evidence>
<dbReference type="OrthoDB" id="6262491at2759"/>
<feature type="repeat" description="WD" evidence="3">
    <location>
        <begin position="123"/>
        <end position="158"/>
    </location>
</feature>
<dbReference type="PANTHER" id="PTHR19848">
    <property type="entry name" value="WD40 REPEAT PROTEIN"/>
    <property type="match status" value="1"/>
</dbReference>
<protein>
    <submittedName>
        <fullName evidence="4">Uncharacterized protein</fullName>
    </submittedName>
</protein>
<dbReference type="InterPro" id="IPR001680">
    <property type="entry name" value="WD40_rpt"/>
</dbReference>
<dbReference type="InterPro" id="IPR015943">
    <property type="entry name" value="WD40/YVTN_repeat-like_dom_sf"/>
</dbReference>
<dbReference type="InterPro" id="IPR019775">
    <property type="entry name" value="WD40_repeat_CS"/>
</dbReference>
<dbReference type="Gene3D" id="2.130.10.10">
    <property type="entry name" value="YVTN repeat-like/Quinoprotein amine dehydrogenase"/>
    <property type="match status" value="1"/>
</dbReference>
<evidence type="ECO:0000256" key="3">
    <source>
        <dbReference type="PROSITE-ProRule" id="PRU00221"/>
    </source>
</evidence>
<accession>A0A0C3SAI4</accession>
<dbReference type="Proteomes" id="UP000053257">
    <property type="component" value="Unassembled WGS sequence"/>
</dbReference>
<dbReference type="PROSITE" id="PS00678">
    <property type="entry name" value="WD_REPEATS_1"/>
    <property type="match status" value="1"/>
</dbReference>
<keyword evidence="5" id="KW-1185">Reference proteome</keyword>
<dbReference type="AlphaFoldDB" id="A0A0C3SAI4"/>
<dbReference type="HOGENOM" id="CLU_1129654_0_0_1"/>
<evidence type="ECO:0000256" key="1">
    <source>
        <dbReference type="ARBA" id="ARBA00022574"/>
    </source>
</evidence>
<keyword evidence="1 3" id="KW-0853">WD repeat</keyword>
<name>A0A0C3SAI4_PHLG1</name>
<evidence type="ECO:0000313" key="5">
    <source>
        <dbReference type="Proteomes" id="UP000053257"/>
    </source>
</evidence>
<dbReference type="PROSITE" id="PS50082">
    <property type="entry name" value="WD_REPEATS_2"/>
    <property type="match status" value="1"/>
</dbReference>
<dbReference type="SMART" id="SM00320">
    <property type="entry name" value="WD40"/>
    <property type="match status" value="3"/>
</dbReference>
<organism evidence="4 5">
    <name type="scientific">Phlebiopsis gigantea (strain 11061_1 CR5-6)</name>
    <name type="common">White-rot fungus</name>
    <name type="synonym">Peniophora gigantea</name>
    <dbReference type="NCBI Taxonomy" id="745531"/>
    <lineage>
        <taxon>Eukaryota</taxon>
        <taxon>Fungi</taxon>
        <taxon>Dikarya</taxon>
        <taxon>Basidiomycota</taxon>
        <taxon>Agaricomycotina</taxon>
        <taxon>Agaricomycetes</taxon>
        <taxon>Polyporales</taxon>
        <taxon>Phanerochaetaceae</taxon>
        <taxon>Phlebiopsis</taxon>
    </lineage>
</organism>
<dbReference type="SUPFAM" id="SSF50978">
    <property type="entry name" value="WD40 repeat-like"/>
    <property type="match status" value="1"/>
</dbReference>
<reference evidence="4 5" key="1">
    <citation type="journal article" date="2014" name="PLoS Genet.">
        <title>Analysis of the Phlebiopsis gigantea genome, transcriptome and secretome provides insight into its pioneer colonization strategies of wood.</title>
        <authorList>
            <person name="Hori C."/>
            <person name="Ishida T."/>
            <person name="Igarashi K."/>
            <person name="Samejima M."/>
            <person name="Suzuki H."/>
            <person name="Master E."/>
            <person name="Ferreira P."/>
            <person name="Ruiz-Duenas F.J."/>
            <person name="Held B."/>
            <person name="Canessa P."/>
            <person name="Larrondo L.F."/>
            <person name="Schmoll M."/>
            <person name="Druzhinina I.S."/>
            <person name="Kubicek C.P."/>
            <person name="Gaskell J.A."/>
            <person name="Kersten P."/>
            <person name="St John F."/>
            <person name="Glasner J."/>
            <person name="Sabat G."/>
            <person name="Splinter BonDurant S."/>
            <person name="Syed K."/>
            <person name="Yadav J."/>
            <person name="Mgbeahuruike A.C."/>
            <person name="Kovalchuk A."/>
            <person name="Asiegbu F.O."/>
            <person name="Lackner G."/>
            <person name="Hoffmeister D."/>
            <person name="Rencoret J."/>
            <person name="Gutierrez A."/>
            <person name="Sun H."/>
            <person name="Lindquist E."/>
            <person name="Barry K."/>
            <person name="Riley R."/>
            <person name="Grigoriev I.V."/>
            <person name="Henrissat B."/>
            <person name="Kues U."/>
            <person name="Berka R.M."/>
            <person name="Martinez A.T."/>
            <person name="Covert S.F."/>
            <person name="Blanchette R.A."/>
            <person name="Cullen D."/>
        </authorList>
    </citation>
    <scope>NUCLEOTIDE SEQUENCE [LARGE SCALE GENOMIC DNA]</scope>
    <source>
        <strain evidence="4 5">11061_1 CR5-6</strain>
    </source>
</reference>
<sequence length="245" mass="27174">MQTTDKSNFLRAEAELALDEARKVKAEKTKDLGQPIKLAGIALDIHIKDQFAWIAENTQVVRKVDLESGKTVQLFRGHTAPVTCLAFYEKIAGSSKRKFVISGSWDKVCSFLPLKTKELVSSTPAHADFLKVLLVIPALHLLVSSSSDKIVQFWDLSSLEAGKPLASAGSISAHTRPVEAITAKTEGDVAVLYTADTMGIIKVWELVKEDSKPTRWRAVQKDELYYHRTKINEILYGHGQIWTGV</sequence>
<dbReference type="Pfam" id="PF00400">
    <property type="entry name" value="WD40"/>
    <property type="match status" value="1"/>
</dbReference>
<dbReference type="STRING" id="745531.A0A0C3SAI4"/>
<evidence type="ECO:0000256" key="2">
    <source>
        <dbReference type="ARBA" id="ARBA00022737"/>
    </source>
</evidence>
<dbReference type="EMBL" id="KN840468">
    <property type="protein sequence ID" value="KIP09232.1"/>
    <property type="molecule type" value="Genomic_DNA"/>
</dbReference>
<dbReference type="InterPro" id="IPR036322">
    <property type="entry name" value="WD40_repeat_dom_sf"/>
</dbReference>
<keyword evidence="2" id="KW-0677">Repeat</keyword>
<gene>
    <name evidence="4" type="ORF">PHLGIDRAFT_505241</name>
</gene>
<proteinExistence type="predicted"/>